<name>A0A9P7JHY4_9AGAM</name>
<dbReference type="Proteomes" id="UP000807769">
    <property type="component" value="Unassembled WGS sequence"/>
</dbReference>
<accession>A0A9P7JHY4</accession>
<feature type="non-terminal residue" evidence="1">
    <location>
        <position position="1"/>
    </location>
</feature>
<gene>
    <name evidence="1" type="ORF">BJ212DRAFT_1262785</name>
</gene>
<dbReference type="InterPro" id="IPR041078">
    <property type="entry name" value="Plavaka"/>
</dbReference>
<dbReference type="Pfam" id="PF18759">
    <property type="entry name" value="Plavaka"/>
    <property type="match status" value="1"/>
</dbReference>
<dbReference type="OrthoDB" id="2418900at2759"/>
<sequence length="51" mass="5812">IIHPFWETLPYANIFQAVMLDALHQLYQGLVKHLLGWLSEAFGAAEIDARC</sequence>
<evidence type="ECO:0000313" key="1">
    <source>
        <dbReference type="EMBL" id="KAG1823723.1"/>
    </source>
</evidence>
<keyword evidence="2" id="KW-1185">Reference proteome</keyword>
<dbReference type="AlphaFoldDB" id="A0A9P7JHY4"/>
<dbReference type="RefSeq" id="XP_041197783.1">
    <property type="nucleotide sequence ID" value="XM_041330294.1"/>
</dbReference>
<comment type="caution">
    <text evidence="1">The sequence shown here is derived from an EMBL/GenBank/DDBJ whole genome shotgun (WGS) entry which is preliminary data.</text>
</comment>
<organism evidence="1 2">
    <name type="scientific">Suillus subaureus</name>
    <dbReference type="NCBI Taxonomy" id="48587"/>
    <lineage>
        <taxon>Eukaryota</taxon>
        <taxon>Fungi</taxon>
        <taxon>Dikarya</taxon>
        <taxon>Basidiomycota</taxon>
        <taxon>Agaricomycotina</taxon>
        <taxon>Agaricomycetes</taxon>
        <taxon>Agaricomycetidae</taxon>
        <taxon>Boletales</taxon>
        <taxon>Suillineae</taxon>
        <taxon>Suillaceae</taxon>
        <taxon>Suillus</taxon>
    </lineage>
</organism>
<dbReference type="GeneID" id="64624311"/>
<reference evidence="1" key="1">
    <citation type="journal article" date="2020" name="New Phytol.">
        <title>Comparative genomics reveals dynamic genome evolution in host specialist ectomycorrhizal fungi.</title>
        <authorList>
            <person name="Lofgren L.A."/>
            <person name="Nguyen N.H."/>
            <person name="Vilgalys R."/>
            <person name="Ruytinx J."/>
            <person name="Liao H.L."/>
            <person name="Branco S."/>
            <person name="Kuo A."/>
            <person name="LaButti K."/>
            <person name="Lipzen A."/>
            <person name="Andreopoulos W."/>
            <person name="Pangilinan J."/>
            <person name="Riley R."/>
            <person name="Hundley H."/>
            <person name="Na H."/>
            <person name="Barry K."/>
            <person name="Grigoriev I.V."/>
            <person name="Stajich J.E."/>
            <person name="Kennedy P.G."/>
        </authorList>
    </citation>
    <scope>NUCLEOTIDE SEQUENCE</scope>
    <source>
        <strain evidence="1">MN1</strain>
    </source>
</reference>
<dbReference type="EMBL" id="JABBWG010000004">
    <property type="protein sequence ID" value="KAG1823723.1"/>
    <property type="molecule type" value="Genomic_DNA"/>
</dbReference>
<evidence type="ECO:0000313" key="2">
    <source>
        <dbReference type="Proteomes" id="UP000807769"/>
    </source>
</evidence>
<protein>
    <submittedName>
        <fullName evidence="1">Uncharacterized protein</fullName>
    </submittedName>
</protein>
<proteinExistence type="predicted"/>